<name>A0A1W1VUT7_9FIRM</name>
<gene>
    <name evidence="11" type="ORF">SAMN00808754_1762</name>
</gene>
<dbReference type="InterPro" id="IPR016195">
    <property type="entry name" value="Pol/histidinol_Pase-like"/>
</dbReference>
<keyword evidence="7" id="KW-0239">DNA-directed DNA polymerase</keyword>
<keyword evidence="12" id="KW-1185">Reference proteome</keyword>
<keyword evidence="8" id="KW-0234">DNA repair</keyword>
<dbReference type="SUPFAM" id="SSF89550">
    <property type="entry name" value="PHP domain-like"/>
    <property type="match status" value="1"/>
</dbReference>
<evidence type="ECO:0000256" key="9">
    <source>
        <dbReference type="ARBA" id="ARBA00049244"/>
    </source>
</evidence>
<dbReference type="EMBL" id="LT838272">
    <property type="protein sequence ID" value="SMB97119.1"/>
    <property type="molecule type" value="Genomic_DNA"/>
</dbReference>
<dbReference type="OrthoDB" id="9803237at2"/>
<keyword evidence="5" id="KW-0235">DNA replication</keyword>
<proteinExistence type="predicted"/>
<comment type="catalytic activity">
    <reaction evidence="9">
        <text>DNA(n) + a 2'-deoxyribonucleoside 5'-triphosphate = DNA(n+1) + diphosphate</text>
        <dbReference type="Rhea" id="RHEA:22508"/>
        <dbReference type="Rhea" id="RHEA-COMP:17339"/>
        <dbReference type="Rhea" id="RHEA-COMP:17340"/>
        <dbReference type="ChEBI" id="CHEBI:33019"/>
        <dbReference type="ChEBI" id="CHEBI:61560"/>
        <dbReference type="ChEBI" id="CHEBI:173112"/>
        <dbReference type="EC" id="2.7.7.7"/>
    </reaction>
</comment>
<keyword evidence="4" id="KW-0548">Nucleotidyltransferase</keyword>
<reference evidence="11 12" key="1">
    <citation type="submission" date="2017-04" db="EMBL/GenBank/DDBJ databases">
        <authorList>
            <person name="Afonso C.L."/>
            <person name="Miller P.J."/>
            <person name="Scott M.A."/>
            <person name="Spackman E."/>
            <person name="Goraichik I."/>
            <person name="Dimitrov K.M."/>
            <person name="Suarez D.L."/>
            <person name="Swayne D.E."/>
        </authorList>
    </citation>
    <scope>NUCLEOTIDE SEQUENCE [LARGE SCALE GENOMIC DNA]</scope>
    <source>
        <strain evidence="11 12">ToBE</strain>
    </source>
</reference>
<evidence type="ECO:0000313" key="12">
    <source>
        <dbReference type="Proteomes" id="UP000192569"/>
    </source>
</evidence>
<dbReference type="InterPro" id="IPR011708">
    <property type="entry name" value="DNA_pol3_alpha_NTPase_dom"/>
</dbReference>
<evidence type="ECO:0000313" key="11">
    <source>
        <dbReference type="EMBL" id="SMB97119.1"/>
    </source>
</evidence>
<dbReference type="InterPro" id="IPR029460">
    <property type="entry name" value="DNAPol_HHH"/>
</dbReference>
<evidence type="ECO:0000256" key="6">
    <source>
        <dbReference type="ARBA" id="ARBA00022763"/>
    </source>
</evidence>
<dbReference type="InterPro" id="IPR040982">
    <property type="entry name" value="DNA_pol3_finger"/>
</dbReference>
<dbReference type="STRING" id="698762.SAMN00808754_1762"/>
<dbReference type="Pfam" id="PF14579">
    <property type="entry name" value="HHH_6"/>
    <property type="match status" value="1"/>
</dbReference>
<dbReference type="NCBIfam" id="TIGR00594">
    <property type="entry name" value="polc"/>
    <property type="match status" value="1"/>
</dbReference>
<evidence type="ECO:0000256" key="7">
    <source>
        <dbReference type="ARBA" id="ARBA00022932"/>
    </source>
</evidence>
<organism evidence="11 12">
    <name type="scientific">Thermanaeromonas toyohensis ToBE</name>
    <dbReference type="NCBI Taxonomy" id="698762"/>
    <lineage>
        <taxon>Bacteria</taxon>
        <taxon>Bacillati</taxon>
        <taxon>Bacillota</taxon>
        <taxon>Clostridia</taxon>
        <taxon>Neomoorellales</taxon>
        <taxon>Neomoorellaceae</taxon>
        <taxon>Thermanaeromonas</taxon>
    </lineage>
</organism>
<dbReference type="AlphaFoldDB" id="A0A1W1VUT7"/>
<dbReference type="InterPro" id="IPR041931">
    <property type="entry name" value="DNA_pol3_alpha_thumb_dom"/>
</dbReference>
<dbReference type="Gene3D" id="3.20.20.140">
    <property type="entry name" value="Metal-dependent hydrolases"/>
    <property type="match status" value="1"/>
</dbReference>
<dbReference type="GO" id="GO:0008408">
    <property type="term" value="F:3'-5' exonuclease activity"/>
    <property type="evidence" value="ECO:0007669"/>
    <property type="project" value="InterPro"/>
</dbReference>
<sequence>MQAPAFAHLHVHSYFSFLDGSASPEELVKKAAELEMPAIALTDHFNVSGAVRFYRAAKEAGIKPILGAEVTLEGGYHLTLLAIGFRGYANLCRLLTRAHLSNPRGNPQCSWADLEEHTQGLIALSGCRRGEIPSLILRRQYARAKEAAQRYKALWGSNFYLELQDTLLPGNKALNQALVKLGEALNIPVVATNNVHYTCRKDFPVHDVLTCVRLGIKLEDVHPERPLNDENYLKSPAEMARIFAFCPQALHNTIRIVEMCQPPLDERQNFSPRFPLPPGQSANAFLRELVYKGAAERYGRITPGVEERLEKELNVISRLGFADYFLITWDIVNYARARGIRCAGRGSAGASAVAYSLGLTEVDPISRHLVFERFMSLERAEKPDIDIDFDSRYRDLIAAYVYKKYGEDHVAAVATYVTYQARSAVRDLGKVFGYSEEEIDSLAKSMPHIPADQIFDALERFPELRCGPWKEEKYRRLFGFCGRIAGFPRHLGTHLGGLVVTGPPVVEISPLQVAAKGIKICQFDRNDVEELGLVKLDLLSLKALSVLEEAAGGISRVNPGFRYEGIPLDDAETYRLLNNAQTVGVFQLESPAQRALQARLKAENIEDVVASLALIRPGPIKGNMVEPFIARRRGLEPISYLHPSLKPILEKTYGVVLFQEQVIAIASEVAGFTPGEADRLRRLMTHARSLREMREIGEEFVRRAVAKGIDEKTARDIFSCLEGYASYGFCEAHAAAFATTAYWTAYLSAHYPAYFFAALLNCQPMGYYSPATLANEARTRGIKFLPVDVNASTDRFTVEGGAAIRIPLSRVKGMRQNTLARILEARRKGPFCSLRDFYVRTQTERDTLENLILCGAFDPLHPNRKALLAWVPEVVSASPIQPALELGPPTGIKDFTAAEKCLLEYEILGMSADAHFMSFFRDKLAKEGYLTADQAKKLPDGRCAKVAGLPVRPHRPPTRSGKIVVFFSLEDETGLLDVTVFEDVYNKYGQFLFGPELGPLKVVGTVQHRRGNTSFIAQELSPLEYAPAAPHPESALQLPHGHGQ</sequence>
<evidence type="ECO:0000256" key="2">
    <source>
        <dbReference type="ARBA" id="ARBA00022490"/>
    </source>
</evidence>
<evidence type="ECO:0000256" key="5">
    <source>
        <dbReference type="ARBA" id="ARBA00022705"/>
    </source>
</evidence>
<dbReference type="RefSeq" id="WP_084665366.1">
    <property type="nucleotide sequence ID" value="NZ_LT838272.1"/>
</dbReference>
<dbReference type="GO" id="GO:0006281">
    <property type="term" value="P:DNA repair"/>
    <property type="evidence" value="ECO:0007669"/>
    <property type="project" value="UniProtKB-KW"/>
</dbReference>
<dbReference type="Pfam" id="PF02811">
    <property type="entry name" value="PHP"/>
    <property type="match status" value="1"/>
</dbReference>
<dbReference type="PANTHER" id="PTHR32294">
    <property type="entry name" value="DNA POLYMERASE III SUBUNIT ALPHA"/>
    <property type="match status" value="1"/>
</dbReference>
<dbReference type="GO" id="GO:0003887">
    <property type="term" value="F:DNA-directed DNA polymerase activity"/>
    <property type="evidence" value="ECO:0007669"/>
    <property type="project" value="UniProtKB-KW"/>
</dbReference>
<keyword evidence="6" id="KW-0227">DNA damage</keyword>
<evidence type="ECO:0000256" key="4">
    <source>
        <dbReference type="ARBA" id="ARBA00022695"/>
    </source>
</evidence>
<protein>
    <recommendedName>
        <fullName evidence="1">DNA-directed DNA polymerase</fullName>
        <ecNumber evidence="1">2.7.7.7</ecNumber>
    </recommendedName>
</protein>
<keyword evidence="3" id="KW-0808">Transferase</keyword>
<dbReference type="InterPro" id="IPR003141">
    <property type="entry name" value="Pol/His_phosphatase_N"/>
</dbReference>
<dbReference type="InterPro" id="IPR004805">
    <property type="entry name" value="DnaE2/DnaE/PolC"/>
</dbReference>
<feature type="domain" description="Polymerase/histidinol phosphatase N-terminal" evidence="10">
    <location>
        <begin position="7"/>
        <end position="74"/>
    </location>
</feature>
<evidence type="ECO:0000256" key="8">
    <source>
        <dbReference type="ARBA" id="ARBA00023204"/>
    </source>
</evidence>
<dbReference type="EC" id="2.7.7.7" evidence="1"/>
<evidence type="ECO:0000259" key="10">
    <source>
        <dbReference type="SMART" id="SM00481"/>
    </source>
</evidence>
<evidence type="ECO:0000256" key="3">
    <source>
        <dbReference type="ARBA" id="ARBA00022679"/>
    </source>
</evidence>
<dbReference type="CDD" id="cd04485">
    <property type="entry name" value="DnaE_OBF"/>
    <property type="match status" value="1"/>
</dbReference>
<accession>A0A1W1VUT7</accession>
<dbReference type="GO" id="GO:0006260">
    <property type="term" value="P:DNA replication"/>
    <property type="evidence" value="ECO:0007669"/>
    <property type="project" value="UniProtKB-KW"/>
</dbReference>
<dbReference type="Gene3D" id="1.10.10.1600">
    <property type="entry name" value="Bacterial DNA polymerase III alpha subunit, thumb domain"/>
    <property type="match status" value="1"/>
</dbReference>
<dbReference type="Pfam" id="PF07733">
    <property type="entry name" value="DNA_pol3_alpha"/>
    <property type="match status" value="1"/>
</dbReference>
<dbReference type="PANTHER" id="PTHR32294:SF4">
    <property type="entry name" value="ERROR-PRONE DNA POLYMERASE"/>
    <property type="match status" value="1"/>
</dbReference>
<dbReference type="InterPro" id="IPR004013">
    <property type="entry name" value="PHP_dom"/>
</dbReference>
<dbReference type="SMART" id="SM00481">
    <property type="entry name" value="POLIIIAc"/>
    <property type="match status" value="1"/>
</dbReference>
<dbReference type="Proteomes" id="UP000192569">
    <property type="component" value="Chromosome I"/>
</dbReference>
<evidence type="ECO:0000256" key="1">
    <source>
        <dbReference type="ARBA" id="ARBA00012417"/>
    </source>
</evidence>
<keyword evidence="2" id="KW-0963">Cytoplasm</keyword>
<dbReference type="Pfam" id="PF17657">
    <property type="entry name" value="DNA_pol3_finger"/>
    <property type="match status" value="1"/>
</dbReference>
<dbReference type="Gene3D" id="1.10.150.870">
    <property type="match status" value="1"/>
</dbReference>